<evidence type="ECO:0000313" key="2">
    <source>
        <dbReference type="EMBL" id="SFQ24384.1"/>
    </source>
</evidence>
<dbReference type="STRING" id="1884432.SAMN05518683_12328"/>
<dbReference type="RefSeq" id="WP_093338869.1">
    <property type="nucleotide sequence ID" value="NZ_FOXD01000023.1"/>
</dbReference>
<name>A0A1I5WXH1_9BACI</name>
<accession>A0A1I5WXH1</accession>
<evidence type="ECO:0000313" key="3">
    <source>
        <dbReference type="Proteomes" id="UP000198892"/>
    </source>
</evidence>
<feature type="domain" description="NERD" evidence="1">
    <location>
        <begin position="41"/>
        <end position="156"/>
    </location>
</feature>
<sequence length="315" mass="36810">MIKKHRTKPEMLEKLDILQRRLPDLQPGKEQIKQRALRCRAGYRGEKAIDYHLSFIEAPHLILHDLRLLGRTSHFQMDTLLLTPYFSLIIEVKNIAGTLHFDDYRYQMTRRLHGEEEGFLDPRLQVRRHKLQLEEWLSDHSLVLPPIYPLVVISFPSTIIQASSTNVIHAAQLPFEITTYKKEQEKPTLPFAGIQTTADKLIQLCRPKMVDILQEFELTPDDIQKGVQCLECPNGWMRKMKNGFWCCRSCGCRGKDASLQALRDYRALISPFLTTEQCRDFLDLSFIQLTLRLLRSLNVPHNRKNKGRMYDLSRV</sequence>
<protein>
    <submittedName>
        <fullName evidence="2">Nuclease-related domain-containing protein</fullName>
    </submittedName>
</protein>
<dbReference type="Pfam" id="PF08378">
    <property type="entry name" value="NERD"/>
    <property type="match status" value="1"/>
</dbReference>
<dbReference type="EMBL" id="FOXD01000023">
    <property type="protein sequence ID" value="SFQ24384.1"/>
    <property type="molecule type" value="Genomic_DNA"/>
</dbReference>
<keyword evidence="3" id="KW-1185">Reference proteome</keyword>
<dbReference type="AlphaFoldDB" id="A0A1I5WXH1"/>
<proteinExistence type="predicted"/>
<gene>
    <name evidence="2" type="ORF">SAMN05518683_12328</name>
</gene>
<dbReference type="Proteomes" id="UP000198892">
    <property type="component" value="Unassembled WGS sequence"/>
</dbReference>
<evidence type="ECO:0000259" key="1">
    <source>
        <dbReference type="PROSITE" id="PS50965"/>
    </source>
</evidence>
<dbReference type="PROSITE" id="PS50965">
    <property type="entry name" value="NERD"/>
    <property type="match status" value="1"/>
</dbReference>
<dbReference type="InterPro" id="IPR011528">
    <property type="entry name" value="NERD"/>
</dbReference>
<reference evidence="3" key="1">
    <citation type="submission" date="2016-10" db="EMBL/GenBank/DDBJ databases">
        <authorList>
            <person name="Varghese N."/>
            <person name="Submissions S."/>
        </authorList>
    </citation>
    <scope>NUCLEOTIDE SEQUENCE [LARGE SCALE GENOMIC DNA]</scope>
    <source>
        <strain evidence="3">S7</strain>
    </source>
</reference>
<dbReference type="OrthoDB" id="569879at2"/>
<organism evidence="2 3">
    <name type="scientific">Salibacterium halotolerans</name>
    <dbReference type="NCBI Taxonomy" id="1884432"/>
    <lineage>
        <taxon>Bacteria</taxon>
        <taxon>Bacillati</taxon>
        <taxon>Bacillota</taxon>
        <taxon>Bacilli</taxon>
        <taxon>Bacillales</taxon>
        <taxon>Bacillaceae</taxon>
    </lineage>
</organism>